<gene>
    <name evidence="10 13" type="primary">murG</name>
    <name evidence="13" type="ORF">PH603_06725</name>
</gene>
<dbReference type="GO" id="GO:0009252">
    <property type="term" value="P:peptidoglycan biosynthetic process"/>
    <property type="evidence" value="ECO:0007669"/>
    <property type="project" value="UniProtKB-UniRule"/>
</dbReference>
<dbReference type="GO" id="GO:0050511">
    <property type="term" value="F:undecaprenyldiphospho-muramoylpentapeptide beta-N-acetylglucosaminyltransferase activity"/>
    <property type="evidence" value="ECO:0007669"/>
    <property type="project" value="UniProtKB-UniRule"/>
</dbReference>
<dbReference type="InterPro" id="IPR006009">
    <property type="entry name" value="GlcNAc_MurG"/>
</dbReference>
<evidence type="ECO:0000256" key="6">
    <source>
        <dbReference type="ARBA" id="ARBA00022984"/>
    </source>
</evidence>
<evidence type="ECO:0000256" key="8">
    <source>
        <dbReference type="ARBA" id="ARBA00023306"/>
    </source>
</evidence>
<dbReference type="SUPFAM" id="SSF53756">
    <property type="entry name" value="UDP-Glycosyltransferase/glycogen phosphorylase"/>
    <property type="match status" value="1"/>
</dbReference>
<keyword evidence="6 10" id="KW-0573">Peptidoglycan synthesis</keyword>
<evidence type="ECO:0000256" key="1">
    <source>
        <dbReference type="ARBA" id="ARBA00022475"/>
    </source>
</evidence>
<keyword evidence="1 10" id="KW-1003">Cell membrane</keyword>
<evidence type="ECO:0000256" key="9">
    <source>
        <dbReference type="ARBA" id="ARBA00023316"/>
    </source>
</evidence>
<keyword evidence="14" id="KW-1185">Reference proteome</keyword>
<protein>
    <recommendedName>
        <fullName evidence="10">UDP-N-acetylglucosamine--N-acetylmuramyl-(pentapeptide) pyrophosphoryl-undecaprenol N-acetylglucosamine transferase</fullName>
        <ecNumber evidence="10">2.4.1.227</ecNumber>
    </recommendedName>
    <alternativeName>
        <fullName evidence="10">Undecaprenyl-PP-MurNAc-pentapeptide-UDPGlcNAc GlcNAc transferase</fullName>
    </alternativeName>
</protein>
<keyword evidence="7 10" id="KW-0472">Membrane</keyword>
<comment type="subcellular location">
    <subcellularLocation>
        <location evidence="10">Cell membrane</location>
        <topology evidence="10">Peripheral membrane protein</topology>
        <orientation evidence="10">Cytoplasmic side</orientation>
    </subcellularLocation>
</comment>
<comment type="pathway">
    <text evidence="10">Cell wall biogenesis; peptidoglycan biosynthesis.</text>
</comment>
<evidence type="ECO:0000256" key="5">
    <source>
        <dbReference type="ARBA" id="ARBA00022960"/>
    </source>
</evidence>
<dbReference type="Proteomes" id="UP001217500">
    <property type="component" value="Chromosome"/>
</dbReference>
<evidence type="ECO:0000256" key="3">
    <source>
        <dbReference type="ARBA" id="ARBA00022676"/>
    </source>
</evidence>
<dbReference type="InterPro" id="IPR007235">
    <property type="entry name" value="Glyco_trans_28_C"/>
</dbReference>
<comment type="function">
    <text evidence="10">Cell wall formation. Catalyzes the transfer of a GlcNAc subunit on undecaprenyl-pyrophosphoryl-MurNAc-pentapeptide (lipid intermediate I) to form undecaprenyl-pyrophosphoryl-MurNAc-(pentapeptide)GlcNAc (lipid intermediate II).</text>
</comment>
<dbReference type="EMBL" id="CP116805">
    <property type="protein sequence ID" value="WCL55451.1"/>
    <property type="molecule type" value="Genomic_DNA"/>
</dbReference>
<dbReference type="PANTHER" id="PTHR21015">
    <property type="entry name" value="UDP-N-ACETYLGLUCOSAMINE--N-ACETYLMURAMYL-(PENTAPEPTIDE) PYROPHOSPHORYL-UNDECAPRENOL N-ACETYLGLUCOSAMINE TRANSFERASE 1"/>
    <property type="match status" value="1"/>
</dbReference>
<keyword evidence="8 10" id="KW-0131">Cell cycle</keyword>
<dbReference type="Gene3D" id="3.40.50.2000">
    <property type="entry name" value="Glycogen Phosphorylase B"/>
    <property type="match status" value="2"/>
</dbReference>
<name>A0AAE9XSE6_9PROT</name>
<dbReference type="InterPro" id="IPR004276">
    <property type="entry name" value="GlycoTrans_28_N"/>
</dbReference>
<feature type="binding site" evidence="10">
    <location>
        <position position="166"/>
    </location>
    <ligand>
        <name>UDP-N-acetyl-alpha-D-glucosamine</name>
        <dbReference type="ChEBI" id="CHEBI:57705"/>
    </ligand>
</feature>
<evidence type="ECO:0000256" key="7">
    <source>
        <dbReference type="ARBA" id="ARBA00023136"/>
    </source>
</evidence>
<feature type="domain" description="Glycosyl transferase family 28 C-terminal" evidence="12">
    <location>
        <begin position="188"/>
        <end position="345"/>
    </location>
</feature>
<feature type="binding site" evidence="10">
    <location>
        <position position="194"/>
    </location>
    <ligand>
        <name>UDP-N-acetyl-alpha-D-glucosamine</name>
        <dbReference type="ChEBI" id="CHEBI:57705"/>
    </ligand>
</feature>
<dbReference type="EC" id="2.4.1.227" evidence="10"/>
<proteinExistence type="inferred from homology"/>
<feature type="binding site" evidence="10">
    <location>
        <position position="125"/>
    </location>
    <ligand>
        <name>UDP-N-acetyl-alpha-D-glucosamine</name>
        <dbReference type="ChEBI" id="CHEBI:57705"/>
    </ligand>
</feature>
<accession>A0AAE9XSE6</accession>
<comment type="similarity">
    <text evidence="10">Belongs to the glycosyltransferase 28 family. MurG subfamily.</text>
</comment>
<dbReference type="HAMAP" id="MF_00033">
    <property type="entry name" value="MurG"/>
    <property type="match status" value="1"/>
</dbReference>
<feature type="binding site" evidence="10">
    <location>
        <begin position="14"/>
        <end position="16"/>
    </location>
    <ligand>
        <name>UDP-N-acetyl-alpha-D-glucosamine</name>
        <dbReference type="ChEBI" id="CHEBI:57705"/>
    </ligand>
</feature>
<comment type="caution">
    <text evidence="10">Lacks conserved residue(s) required for the propagation of feature annotation.</text>
</comment>
<organism evidence="13 14">
    <name type="scientific">Gimibacter soli</name>
    <dbReference type="NCBI Taxonomy" id="3024400"/>
    <lineage>
        <taxon>Bacteria</taxon>
        <taxon>Pseudomonadati</taxon>
        <taxon>Pseudomonadota</taxon>
        <taxon>Alphaproteobacteria</taxon>
        <taxon>Kordiimonadales</taxon>
        <taxon>Temperatibacteraceae</taxon>
        <taxon>Gimibacter</taxon>
    </lineage>
</organism>
<dbReference type="GO" id="GO:0005886">
    <property type="term" value="C:plasma membrane"/>
    <property type="evidence" value="ECO:0007669"/>
    <property type="project" value="UniProtKB-SubCell"/>
</dbReference>
<keyword evidence="3 10" id="KW-0328">Glycosyltransferase</keyword>
<dbReference type="GO" id="GO:0005975">
    <property type="term" value="P:carbohydrate metabolic process"/>
    <property type="evidence" value="ECO:0007669"/>
    <property type="project" value="InterPro"/>
</dbReference>
<dbReference type="GO" id="GO:0008360">
    <property type="term" value="P:regulation of cell shape"/>
    <property type="evidence" value="ECO:0007669"/>
    <property type="project" value="UniProtKB-KW"/>
</dbReference>
<keyword evidence="9 10" id="KW-0961">Cell wall biogenesis/degradation</keyword>
<dbReference type="GO" id="GO:0051301">
    <property type="term" value="P:cell division"/>
    <property type="evidence" value="ECO:0007669"/>
    <property type="project" value="UniProtKB-KW"/>
</dbReference>
<evidence type="ECO:0000256" key="4">
    <source>
        <dbReference type="ARBA" id="ARBA00022679"/>
    </source>
</evidence>
<dbReference type="Pfam" id="PF03033">
    <property type="entry name" value="Glyco_transf_28"/>
    <property type="match status" value="1"/>
</dbReference>
<dbReference type="CDD" id="cd03785">
    <property type="entry name" value="GT28_MurG"/>
    <property type="match status" value="1"/>
</dbReference>
<reference evidence="13" key="1">
    <citation type="submission" date="2023-01" db="EMBL/GenBank/DDBJ databases">
        <title>The genome sequence of Kordiimonadaceae bacterium 6D33.</title>
        <authorList>
            <person name="Liu Y."/>
        </authorList>
    </citation>
    <scope>NUCLEOTIDE SEQUENCE</scope>
    <source>
        <strain evidence="13">6D33</strain>
    </source>
</reference>
<sequence>MSVPLHILLAAGGTGGHMVPAEALAAELTARGHRVSLVTDARGDAFKTIMAGIDRFVLQATSHMQGGIVGKLKAGISLVGSFFAVRRHFRAVQPDVIVGFGGYPSMPAVMGAKSLGLPYILHEQNAVLGRVNRWTAKGAAVVALTTAATERVPTGARTAVTGNPVRPAVREAAKTAYAVPEEGGPVRLFILGGSQGAHILSKTVPGALAMLDDATRSRLQVQHQARPADGPMVTALYATAGITAKVEAYFENVPEILASTHLVISRAGASTLAELTAVGRPAILVPLAIAADDHQRANAAPLVAAGGAIAVAEKDFTPDHLAAMVRDLLKEPARLSAMAASMKSAAQGDAGKALADLVLAQLSPRQEQIA</sequence>
<keyword evidence="4 10" id="KW-0808">Transferase</keyword>
<dbReference type="AlphaFoldDB" id="A0AAE9XSE6"/>
<keyword evidence="5 10" id="KW-0133">Cell shape</keyword>
<dbReference type="NCBIfam" id="TIGR01133">
    <property type="entry name" value="murG"/>
    <property type="match status" value="1"/>
</dbReference>
<feature type="domain" description="Glycosyltransferase family 28 N-terminal" evidence="11">
    <location>
        <begin position="7"/>
        <end position="142"/>
    </location>
</feature>
<dbReference type="RefSeq" id="WP_289505265.1">
    <property type="nucleotide sequence ID" value="NZ_CP116805.1"/>
</dbReference>
<dbReference type="PANTHER" id="PTHR21015:SF22">
    <property type="entry name" value="GLYCOSYLTRANSFERASE"/>
    <property type="match status" value="1"/>
</dbReference>
<comment type="catalytic activity">
    <reaction evidence="10">
        <text>di-trans,octa-cis-undecaprenyl diphospho-N-acetyl-alpha-D-muramoyl-L-alanyl-D-glutamyl-meso-2,6-diaminopimeloyl-D-alanyl-D-alanine + UDP-N-acetyl-alpha-D-glucosamine = di-trans,octa-cis-undecaprenyl diphospho-[N-acetyl-alpha-D-glucosaminyl-(1-&gt;4)]-N-acetyl-alpha-D-muramoyl-L-alanyl-D-glutamyl-meso-2,6-diaminopimeloyl-D-alanyl-D-alanine + UDP + H(+)</text>
        <dbReference type="Rhea" id="RHEA:31227"/>
        <dbReference type="ChEBI" id="CHEBI:15378"/>
        <dbReference type="ChEBI" id="CHEBI:57705"/>
        <dbReference type="ChEBI" id="CHEBI:58223"/>
        <dbReference type="ChEBI" id="CHEBI:61387"/>
        <dbReference type="ChEBI" id="CHEBI:61388"/>
        <dbReference type="EC" id="2.4.1.227"/>
    </reaction>
</comment>
<feature type="binding site" evidence="10">
    <location>
        <position position="295"/>
    </location>
    <ligand>
        <name>UDP-N-acetyl-alpha-D-glucosamine</name>
        <dbReference type="ChEBI" id="CHEBI:57705"/>
    </ligand>
</feature>
<evidence type="ECO:0000313" key="14">
    <source>
        <dbReference type="Proteomes" id="UP001217500"/>
    </source>
</evidence>
<dbReference type="GO" id="GO:0071555">
    <property type="term" value="P:cell wall organization"/>
    <property type="evidence" value="ECO:0007669"/>
    <property type="project" value="UniProtKB-KW"/>
</dbReference>
<evidence type="ECO:0000313" key="13">
    <source>
        <dbReference type="EMBL" id="WCL55451.1"/>
    </source>
</evidence>
<keyword evidence="2 10" id="KW-0132">Cell division</keyword>
<evidence type="ECO:0000259" key="11">
    <source>
        <dbReference type="Pfam" id="PF03033"/>
    </source>
</evidence>
<evidence type="ECO:0000259" key="12">
    <source>
        <dbReference type="Pfam" id="PF04101"/>
    </source>
</evidence>
<evidence type="ECO:0000256" key="10">
    <source>
        <dbReference type="HAMAP-Rule" id="MF_00033"/>
    </source>
</evidence>
<dbReference type="KEGG" id="gso:PH603_06725"/>
<dbReference type="Pfam" id="PF04101">
    <property type="entry name" value="Glyco_tran_28_C"/>
    <property type="match status" value="1"/>
</dbReference>
<evidence type="ECO:0000256" key="2">
    <source>
        <dbReference type="ARBA" id="ARBA00022618"/>
    </source>
</evidence>